<gene>
    <name evidence="2" type="ORF">F4559_005388</name>
</gene>
<keyword evidence="3" id="KW-1185">Reference proteome</keyword>
<sequence length="311" mass="33238">MFRDLRACLALMFLAPLVGEFLLGNVPIVALPALVFLVPMYGGAALLCRELARRTGRGLPTMLLLGAAFGVLLAGVIDQSMFNPDFEGHDFQATTPIPALGISALKALSFPVGHAVWSIGTPIVLVESSAWSRRTTPWLGVRGLIAVGVVFVAGSAAVFRFMYRKEGFLASPAQLGSAILVAALLTTIAFRLPRTGSRRDRWVPHPVLLGIGSFVATSVFSGMEDSWTAFAVDVVMIVVIASALVWFANSTRWRAGHRFGTAAGALLTYAWLGWFLVVPAPPFLLAHGVLVVLFLVLLVVCGRKVRLTAGP</sequence>
<keyword evidence="1" id="KW-0812">Transmembrane</keyword>
<feature type="transmembrane region" description="Helical" evidence="1">
    <location>
        <begin position="29"/>
        <end position="47"/>
    </location>
</feature>
<feature type="transmembrane region" description="Helical" evidence="1">
    <location>
        <begin position="283"/>
        <end position="301"/>
    </location>
</feature>
<keyword evidence="1" id="KW-1133">Transmembrane helix</keyword>
<organism evidence="2 3">
    <name type="scientific">Saccharothrix violaceirubra</name>
    <dbReference type="NCBI Taxonomy" id="413306"/>
    <lineage>
        <taxon>Bacteria</taxon>
        <taxon>Bacillati</taxon>
        <taxon>Actinomycetota</taxon>
        <taxon>Actinomycetes</taxon>
        <taxon>Pseudonocardiales</taxon>
        <taxon>Pseudonocardiaceae</taxon>
        <taxon>Saccharothrix</taxon>
    </lineage>
</organism>
<evidence type="ECO:0000256" key="1">
    <source>
        <dbReference type="SAM" id="Phobius"/>
    </source>
</evidence>
<keyword evidence="1" id="KW-0472">Membrane</keyword>
<protein>
    <submittedName>
        <fullName evidence="2">Uncharacterized protein</fullName>
    </submittedName>
</protein>
<feature type="transmembrane region" description="Helical" evidence="1">
    <location>
        <begin position="227"/>
        <end position="247"/>
    </location>
</feature>
<feature type="transmembrane region" description="Helical" evidence="1">
    <location>
        <begin position="138"/>
        <end position="163"/>
    </location>
</feature>
<evidence type="ECO:0000313" key="3">
    <source>
        <dbReference type="Proteomes" id="UP000542674"/>
    </source>
</evidence>
<feature type="transmembrane region" description="Helical" evidence="1">
    <location>
        <begin position="59"/>
        <end position="77"/>
    </location>
</feature>
<reference evidence="2 3" key="1">
    <citation type="submission" date="2020-08" db="EMBL/GenBank/DDBJ databases">
        <title>Sequencing the genomes of 1000 actinobacteria strains.</title>
        <authorList>
            <person name="Klenk H.-P."/>
        </authorList>
    </citation>
    <scope>NUCLEOTIDE SEQUENCE [LARGE SCALE GENOMIC DNA]</scope>
    <source>
        <strain evidence="2 3">DSM 45084</strain>
    </source>
</reference>
<proteinExistence type="predicted"/>
<feature type="transmembrane region" description="Helical" evidence="1">
    <location>
        <begin position="202"/>
        <end position="221"/>
    </location>
</feature>
<dbReference type="Proteomes" id="UP000542674">
    <property type="component" value="Unassembled WGS sequence"/>
</dbReference>
<evidence type="ECO:0000313" key="2">
    <source>
        <dbReference type="EMBL" id="MBB4968029.1"/>
    </source>
</evidence>
<accession>A0A7W7WY14</accession>
<feature type="transmembrane region" description="Helical" evidence="1">
    <location>
        <begin position="259"/>
        <end position="277"/>
    </location>
</feature>
<dbReference type="AlphaFoldDB" id="A0A7W7WY14"/>
<comment type="caution">
    <text evidence="2">The sequence shown here is derived from an EMBL/GenBank/DDBJ whole genome shotgun (WGS) entry which is preliminary data.</text>
</comment>
<feature type="transmembrane region" description="Helical" evidence="1">
    <location>
        <begin position="97"/>
        <end position="126"/>
    </location>
</feature>
<feature type="transmembrane region" description="Helical" evidence="1">
    <location>
        <begin position="169"/>
        <end position="190"/>
    </location>
</feature>
<name>A0A7W7WY14_9PSEU</name>
<dbReference type="RefSeq" id="WP_184673192.1">
    <property type="nucleotide sequence ID" value="NZ_BAABAI010000041.1"/>
</dbReference>
<dbReference type="EMBL" id="JACHJS010000001">
    <property type="protein sequence ID" value="MBB4968029.1"/>
    <property type="molecule type" value="Genomic_DNA"/>
</dbReference>